<dbReference type="InterPro" id="IPR043162">
    <property type="entry name" value="DOCK_C_lobe_C"/>
</dbReference>
<name>A2EY35_TRIV3</name>
<accession>A2EY35</accession>
<dbReference type="Pfam" id="PF20421">
    <property type="entry name" value="DHR-2_Lobe_C"/>
    <property type="match status" value="1"/>
</dbReference>
<dbReference type="InterPro" id="IPR046769">
    <property type="entry name" value="DOCKER_Lobe_A"/>
</dbReference>
<dbReference type="GO" id="GO:0035023">
    <property type="term" value="P:regulation of Rho protein signal transduction"/>
    <property type="evidence" value="ECO:0000318"/>
    <property type="project" value="GO_Central"/>
</dbReference>
<dbReference type="InterPro" id="IPR043161">
    <property type="entry name" value="DOCK_C_lobe_A"/>
</dbReference>
<evidence type="ECO:0000313" key="5">
    <source>
        <dbReference type="EMBL" id="EAY02445.1"/>
    </source>
</evidence>
<dbReference type="Gene3D" id="2.60.40.150">
    <property type="entry name" value="C2 domain"/>
    <property type="match status" value="1"/>
</dbReference>
<dbReference type="InParanoid" id="A2EY35"/>
<dbReference type="VEuPathDB" id="TrichDB:TVAGG3_0300600"/>
<dbReference type="RefSeq" id="XP_001330685.1">
    <property type="nucleotide sequence ID" value="XM_001330649.1"/>
</dbReference>
<dbReference type="InterPro" id="IPR026791">
    <property type="entry name" value="DOCK"/>
</dbReference>
<feature type="domain" description="DOCKER" evidence="4">
    <location>
        <begin position="1130"/>
        <end position="1559"/>
    </location>
</feature>
<dbReference type="Gene3D" id="1.20.58.740">
    <property type="match status" value="1"/>
</dbReference>
<keyword evidence="1" id="KW-0344">Guanine-nucleotide releasing factor</keyword>
<dbReference type="SMR" id="A2EY35"/>
<organism evidence="5 6">
    <name type="scientific">Trichomonas vaginalis (strain ATCC PRA-98 / G3)</name>
    <dbReference type="NCBI Taxonomy" id="412133"/>
    <lineage>
        <taxon>Eukaryota</taxon>
        <taxon>Metamonada</taxon>
        <taxon>Parabasalia</taxon>
        <taxon>Trichomonadida</taxon>
        <taxon>Trichomonadidae</taxon>
        <taxon>Trichomonas</taxon>
    </lineage>
</organism>
<evidence type="ECO:0000256" key="1">
    <source>
        <dbReference type="ARBA" id="ARBA00022658"/>
    </source>
</evidence>
<protein>
    <submittedName>
        <fullName evidence="5">Dedicator of cytokinesis family protein</fullName>
    </submittedName>
</protein>
<dbReference type="VEuPathDB" id="TrichDB:TVAG_044630"/>
<dbReference type="CDD" id="cd11684">
    <property type="entry name" value="DHR2_DOCK"/>
    <property type="match status" value="1"/>
</dbReference>
<dbReference type="Pfam" id="PF06920">
    <property type="entry name" value="DHR-2_Lobe_A"/>
    <property type="match status" value="1"/>
</dbReference>
<dbReference type="PROSITE" id="PS51650">
    <property type="entry name" value="C2_DOCK"/>
    <property type="match status" value="1"/>
</dbReference>
<keyword evidence="6" id="KW-1185">Reference proteome</keyword>
<dbReference type="InterPro" id="IPR046773">
    <property type="entry name" value="DOCKER_Lobe_C"/>
</dbReference>
<dbReference type="EMBL" id="DS113536">
    <property type="protein sequence ID" value="EAY02445.1"/>
    <property type="molecule type" value="Genomic_DNA"/>
</dbReference>
<evidence type="ECO:0000256" key="2">
    <source>
        <dbReference type="PROSITE-ProRule" id="PRU00983"/>
    </source>
</evidence>
<dbReference type="Pfam" id="PF14429">
    <property type="entry name" value="DOCK-C2"/>
    <property type="match status" value="1"/>
</dbReference>
<evidence type="ECO:0000259" key="4">
    <source>
        <dbReference type="PROSITE" id="PS51651"/>
    </source>
</evidence>
<dbReference type="PANTHER" id="PTHR23317:SF76">
    <property type="entry name" value="LD20667P"/>
    <property type="match status" value="1"/>
</dbReference>
<reference evidence="5" key="1">
    <citation type="submission" date="2006-10" db="EMBL/GenBank/DDBJ databases">
        <authorList>
            <person name="Amadeo P."/>
            <person name="Zhao Q."/>
            <person name="Wortman J."/>
            <person name="Fraser-Liggett C."/>
            <person name="Carlton J."/>
        </authorList>
    </citation>
    <scope>NUCLEOTIDE SEQUENCE</scope>
    <source>
        <strain evidence="5">G3</strain>
    </source>
</reference>
<dbReference type="GO" id="GO:0007264">
    <property type="term" value="P:small GTPase-mediated signal transduction"/>
    <property type="evidence" value="ECO:0007669"/>
    <property type="project" value="InterPro"/>
</dbReference>
<reference evidence="5" key="2">
    <citation type="journal article" date="2007" name="Science">
        <title>Draft genome sequence of the sexually transmitted pathogen Trichomonas vaginalis.</title>
        <authorList>
            <person name="Carlton J.M."/>
            <person name="Hirt R.P."/>
            <person name="Silva J.C."/>
            <person name="Delcher A.L."/>
            <person name="Schatz M."/>
            <person name="Zhao Q."/>
            <person name="Wortman J.R."/>
            <person name="Bidwell S.L."/>
            <person name="Alsmark U.C.M."/>
            <person name="Besteiro S."/>
            <person name="Sicheritz-Ponten T."/>
            <person name="Noel C.J."/>
            <person name="Dacks J.B."/>
            <person name="Foster P.G."/>
            <person name="Simillion C."/>
            <person name="Van de Peer Y."/>
            <person name="Miranda-Saavedra D."/>
            <person name="Barton G.J."/>
            <person name="Westrop G.D."/>
            <person name="Mueller S."/>
            <person name="Dessi D."/>
            <person name="Fiori P.L."/>
            <person name="Ren Q."/>
            <person name="Paulsen I."/>
            <person name="Zhang H."/>
            <person name="Bastida-Corcuera F.D."/>
            <person name="Simoes-Barbosa A."/>
            <person name="Brown M.T."/>
            <person name="Hayes R.D."/>
            <person name="Mukherjee M."/>
            <person name="Okumura C.Y."/>
            <person name="Schneider R."/>
            <person name="Smith A.J."/>
            <person name="Vanacova S."/>
            <person name="Villalvazo M."/>
            <person name="Haas B.J."/>
            <person name="Pertea M."/>
            <person name="Feldblyum T.V."/>
            <person name="Utterback T.R."/>
            <person name="Shu C.L."/>
            <person name="Osoegawa K."/>
            <person name="de Jong P.J."/>
            <person name="Hrdy I."/>
            <person name="Horvathova L."/>
            <person name="Zubacova Z."/>
            <person name="Dolezal P."/>
            <person name="Malik S.B."/>
            <person name="Logsdon J.M. Jr."/>
            <person name="Henze K."/>
            <person name="Gupta A."/>
            <person name="Wang C.C."/>
            <person name="Dunne R.L."/>
            <person name="Upcroft J.A."/>
            <person name="Upcroft P."/>
            <person name="White O."/>
            <person name="Salzberg S.L."/>
            <person name="Tang P."/>
            <person name="Chiu C.-H."/>
            <person name="Lee Y.-S."/>
            <person name="Embley T.M."/>
            <person name="Coombs G.H."/>
            <person name="Mottram J.C."/>
            <person name="Tachezy J."/>
            <person name="Fraser-Liggett C.M."/>
            <person name="Johnson P.J."/>
        </authorList>
    </citation>
    <scope>NUCLEOTIDE SEQUENCE [LARGE SCALE GENOMIC DNA]</scope>
    <source>
        <strain evidence="5">G3</strain>
    </source>
</reference>
<proteinExistence type="inferred from homology"/>
<dbReference type="GO" id="GO:0005085">
    <property type="term" value="F:guanyl-nucleotide exchange factor activity"/>
    <property type="evidence" value="ECO:0000318"/>
    <property type="project" value="GO_Central"/>
</dbReference>
<dbReference type="InterPro" id="IPR046770">
    <property type="entry name" value="DOCKER_Lobe_B"/>
</dbReference>
<dbReference type="InterPro" id="IPR035892">
    <property type="entry name" value="C2_domain_sf"/>
</dbReference>
<dbReference type="KEGG" id="tva:4760284"/>
<dbReference type="eggNOG" id="KOG1997">
    <property type="taxonomic scope" value="Eukaryota"/>
</dbReference>
<dbReference type="OrthoDB" id="47328at2759"/>
<dbReference type="PROSITE" id="PS51651">
    <property type="entry name" value="DOCKER"/>
    <property type="match status" value="1"/>
</dbReference>
<dbReference type="Gene3D" id="1.25.40.410">
    <property type="match status" value="1"/>
</dbReference>
<gene>
    <name evidence="5" type="ORF">TVAG_044630</name>
</gene>
<evidence type="ECO:0000313" key="6">
    <source>
        <dbReference type="Proteomes" id="UP000001542"/>
    </source>
</evidence>
<comment type="similarity">
    <text evidence="2">Belongs to the DOCK family.</text>
</comment>
<dbReference type="InterPro" id="IPR027357">
    <property type="entry name" value="DOCKER_dom"/>
</dbReference>
<sequence>MEGFISSSPAELTTPIVNFKKDIENPFLTDDFRGSIKSHPDPNPTTDLFCKPGLEMSIVVPDNTPVIPQNKLTNLSTMFSNHTSSTASFDTPFSCIDSNDLFAKADAKPNEFPIGEYCQLTIQFDTVEAAFEDVEPVIITSFLYSLDSKKIISNSWKFSPKGSVGILQANRIPFSFKNVATFQIDPLLKTENIYFMILLSHPTTVENSTEIIKYYNTPNAQTRAVAQAHLKTTFPRVNNSYSQFAFGFMELNSIINGDDKFKLSKIYYVDNIDRDNIFEKIQECVQGKGKMMPININFIKLHSVENIIRPKVLAKPQPFLAPNHQVFVSLKSANIKSNARNILIKMTIRDTQHSRELPLLCNPLSQDALDTAVYSHCVYHEKAPKFIDDFIVDLPFPVQQEAYLVFEIFHVHAKVSDKSDTHIGTGSFKLIDKGTIQTGRHIEIPITLNGEKDKSSKVEISIKNNSCYQSDNANMNKLLNEKDLEKYIPLLSPELIITNLTSILNIFLEKMEEKSDDFNIDLLAKIQEASDTCSNVQSFTKYLAIFTKYFALKQKNPFRGVRKETNIQLTDFSNVNNSACATVLSTPTSLGNPDDLLDAFLSCPPSNLVPVSNSFPVQQDLLNMTEKKDLNNVHNKLIKGLNNYLNKNELKNIILFTDFIFSSIIKSMATTNVVDFDSFGDMCTSFCSAAIQVRRGEWKPTLSYSLFCQMLFDLGFFNEASLGIETMLKILTSNNVINDSLCSFICFTLKPSFFYITIANHINFKKEFNNMIKFLLGHKDQKINHIIRRVCRGIIKCCQTYEPKVAREVSDCLLPILIDLNTNALPPMNEVYSLLSLFIFILNNMTERGLQDPSINRLSLYEVAHYLLNHINEKLFTKNKSKPKPDLQCSSKTIRNDMFSLPPQIPQIKKNRSQTDLKKLSIDGGSSATDNDDDLISFKEENIDPLNELHSAILSFMRVCVGSPVGDVKPDGLINLVFHMCCSNLTLANFDRLCSMTKYIFDKFSPVIFNCSTPPIARLLHCFFIVSTKNYNKLDTVGGLFVSLFNNDLEKCHNNNRSAVIAMRFVSLLTHQEIIKEEVGSFLEKMSTSSNNALRNFALTFMKIRKNSMNLTSEQVHFDRVPELMMERVFLFRTCPDHMLTILDEIANYHLNQDMKMEYVYTLILKMAIILEFGVFIGEIPNLFGTKHCASQFLKNLPIAESIYCHDAFINDMPKVPGFCGNPCFSQSGLLGIMISTSEYCQKNQLFDAATYLYDIAMPLLEYSRLYSMCSQFLGIFSGLFRAEAAAPSMNSDVMQDRYFRVILTGKIFGEDENKGYVYHANRLTRVFDISKQIVASYNQIYNGKIDLLQASAGQRDPTMGYINVTFIEPYHDDDDELSVGQVNLTDEFYFDTPFVPNSNKAQGTVETQWIRRTVIKTAQPLPCPLRRVQILPDQEKVIEYEPIKVAYRQIRNRTKSILSAINDCDYLTIQQLLHGSLLAQVNEGPAKIAEVFLQGDSPLRPKMKKEFLLFLDANEKGVKKHAEWVADNQAFVALQVQLEAGMDALREKLTPLLELVQD</sequence>
<evidence type="ECO:0000259" key="3">
    <source>
        <dbReference type="PROSITE" id="PS51650"/>
    </source>
</evidence>
<dbReference type="STRING" id="5722.A2EY35"/>
<dbReference type="Pfam" id="PF20422">
    <property type="entry name" value="DHR-2_Lobe_B"/>
    <property type="match status" value="1"/>
</dbReference>
<dbReference type="PANTHER" id="PTHR23317">
    <property type="entry name" value="DEDICATOR OF CYTOKINESIS DOCK"/>
    <property type="match status" value="1"/>
</dbReference>
<dbReference type="InterPro" id="IPR027007">
    <property type="entry name" value="C2_DOCK-type_domain"/>
</dbReference>
<dbReference type="Proteomes" id="UP000001542">
    <property type="component" value="Unassembled WGS sequence"/>
</dbReference>
<feature type="domain" description="C2 DOCK-type" evidence="3">
    <location>
        <begin position="323"/>
        <end position="492"/>
    </location>
</feature>